<gene>
    <name evidence="2" type="ORF">B9Q08_05690</name>
</gene>
<dbReference type="Gene3D" id="3.30.1440.10">
    <property type="match status" value="1"/>
</dbReference>
<name>A0A2R6AUJ2_9ARCH</name>
<dbReference type="Proteomes" id="UP000240490">
    <property type="component" value="Unassembled WGS sequence"/>
</dbReference>
<dbReference type="EMBL" id="NEXJ01000099">
    <property type="protein sequence ID" value="PSN90032.1"/>
    <property type="molecule type" value="Genomic_DNA"/>
</dbReference>
<evidence type="ECO:0000313" key="3">
    <source>
        <dbReference type="Proteomes" id="UP000240490"/>
    </source>
</evidence>
<dbReference type="AlphaFoldDB" id="A0A2R6AUJ2"/>
<dbReference type="InterPro" id="IPR002739">
    <property type="entry name" value="PAB1135-like"/>
</dbReference>
<dbReference type="PANTHER" id="PTHR39652">
    <property type="entry name" value="UPF0201 PROTEIN TK1335"/>
    <property type="match status" value="1"/>
</dbReference>
<proteinExistence type="inferred from homology"/>
<dbReference type="PANTHER" id="PTHR39652:SF1">
    <property type="entry name" value="UPF0201 PROTEIN TK1335"/>
    <property type="match status" value="1"/>
</dbReference>
<comment type="similarity">
    <text evidence="1">Belongs to the UPF0201 family.</text>
</comment>
<accession>A0A2R6AUJ2</accession>
<organism evidence="2 3">
    <name type="scientific">Candidatus Marsarchaeota G2 archaeon ECH_B_SAG-M15</name>
    <dbReference type="NCBI Taxonomy" id="1978162"/>
    <lineage>
        <taxon>Archaea</taxon>
        <taxon>Candidatus Marsarchaeota</taxon>
        <taxon>Candidatus Marsarchaeota group 2</taxon>
    </lineage>
</organism>
<sequence>MNGMIELMSDVDTVVVGRVRVYVTEDRDKVVRAVTNMVRLPHLETIERTELYELLEGVAYGRESLASLRRIIRKQKTLDVARSYMARTMRGRSFSFDLHKQAAYVGVAVFCSTHSESPLGPISFRVEAENPQAVLDWLATPTVGGVPIDELSKRNLKRKPIRRHDDRLAAEDEFF</sequence>
<protein>
    <recommendedName>
        <fullName evidence="1">UPF0201 protein B9Q08_05690</fullName>
    </recommendedName>
</protein>
<evidence type="ECO:0000313" key="2">
    <source>
        <dbReference type="EMBL" id="PSN90032.1"/>
    </source>
</evidence>
<dbReference type="InterPro" id="IPR022803">
    <property type="entry name" value="Ribosomal_uL5_dom_sf"/>
</dbReference>
<dbReference type="HAMAP" id="MF_01112">
    <property type="entry name" value="UPF0201"/>
    <property type="match status" value="1"/>
</dbReference>
<reference evidence="2 3" key="1">
    <citation type="submission" date="2017-04" db="EMBL/GenBank/DDBJ databases">
        <title>Novel microbial lineages endemic to geothermal iron-oxide mats fill important gaps in the evolutionary history of Archaea.</title>
        <authorList>
            <person name="Jay Z.J."/>
            <person name="Beam J.P."/>
            <person name="Dlakic M."/>
            <person name="Rusch D.B."/>
            <person name="Kozubal M.A."/>
            <person name="Inskeep W.P."/>
        </authorList>
    </citation>
    <scope>NUCLEOTIDE SEQUENCE [LARGE SCALE GENOMIC DNA]</scope>
    <source>
        <strain evidence="2">ECH_B_SAG-M15</strain>
    </source>
</reference>
<comment type="caution">
    <text evidence="2">The sequence shown here is derived from an EMBL/GenBank/DDBJ whole genome shotgun (WGS) entry which is preliminary data.</text>
</comment>
<dbReference type="Pfam" id="PF01877">
    <property type="entry name" value="RNA_binding"/>
    <property type="match status" value="1"/>
</dbReference>
<evidence type="ECO:0000256" key="1">
    <source>
        <dbReference type="HAMAP-Rule" id="MF_01112"/>
    </source>
</evidence>
<dbReference type="SUPFAM" id="SSF55282">
    <property type="entry name" value="RL5-like"/>
    <property type="match status" value="1"/>
</dbReference>